<reference evidence="2" key="1">
    <citation type="submission" date="2016-10" db="EMBL/GenBank/DDBJ databases">
        <authorList>
            <person name="Varghese N."/>
            <person name="Submissions S."/>
        </authorList>
    </citation>
    <scope>NUCLEOTIDE SEQUENCE [LARGE SCALE GENOMIC DNA]</scope>
    <source>
        <strain evidence="2">DSM 44675</strain>
    </source>
</reference>
<organism evidence="1 2">
    <name type="scientific">Rhodococcus maanshanensis</name>
    <dbReference type="NCBI Taxonomy" id="183556"/>
    <lineage>
        <taxon>Bacteria</taxon>
        <taxon>Bacillati</taxon>
        <taxon>Actinomycetota</taxon>
        <taxon>Actinomycetes</taxon>
        <taxon>Mycobacteriales</taxon>
        <taxon>Nocardiaceae</taxon>
        <taxon>Rhodococcus</taxon>
    </lineage>
</organism>
<dbReference type="InterPro" id="IPR011008">
    <property type="entry name" value="Dimeric_a/b-barrel"/>
</dbReference>
<dbReference type="AlphaFoldDB" id="A0A1H7JIG4"/>
<evidence type="ECO:0000313" key="1">
    <source>
        <dbReference type="EMBL" id="SEK74282.1"/>
    </source>
</evidence>
<dbReference type="SUPFAM" id="SSF54909">
    <property type="entry name" value="Dimeric alpha+beta barrel"/>
    <property type="match status" value="1"/>
</dbReference>
<gene>
    <name evidence="1" type="ORF">SAMN05444583_103191</name>
</gene>
<proteinExistence type="predicted"/>
<dbReference type="OrthoDB" id="3215089at2"/>
<keyword evidence="2" id="KW-1185">Reference proteome</keyword>
<evidence type="ECO:0008006" key="3">
    <source>
        <dbReference type="Google" id="ProtNLM"/>
    </source>
</evidence>
<protein>
    <recommendedName>
        <fullName evidence="3">Quinol monooxygenase YgiN</fullName>
    </recommendedName>
</protein>
<accession>A0A1H7JIG4</accession>
<name>A0A1H7JIG4_9NOCA</name>
<dbReference type="Proteomes" id="UP000198677">
    <property type="component" value="Unassembled WGS sequence"/>
</dbReference>
<dbReference type="RefSeq" id="WP_072750267.1">
    <property type="nucleotide sequence ID" value="NZ_FOAW01000003.1"/>
</dbReference>
<dbReference type="EMBL" id="FOAW01000003">
    <property type="protein sequence ID" value="SEK74282.1"/>
    <property type="molecule type" value="Genomic_DNA"/>
</dbReference>
<sequence>MSVVVILHFDVADVSAAKQSLADNAALLEEISGDAKGHGARHHRFAANSGGLVVVDEWDSAEGFQRFFDGNDKVARVTAAAGVQGPPTIEVLDPVEAAGTF</sequence>
<evidence type="ECO:0000313" key="2">
    <source>
        <dbReference type="Proteomes" id="UP000198677"/>
    </source>
</evidence>